<proteinExistence type="predicted"/>
<gene>
    <name evidence="2" type="ORF">KVA01_04790</name>
</gene>
<evidence type="ECO:0000256" key="1">
    <source>
        <dbReference type="SAM" id="MobiDB-lite"/>
    </source>
</evidence>
<accession>A0A4Y4D3M9</accession>
<evidence type="ECO:0000313" key="2">
    <source>
        <dbReference type="EMBL" id="GEC98324.1"/>
    </source>
</evidence>
<organism evidence="2 3">
    <name type="scientific">Kocuria varians</name>
    <name type="common">Micrococcus varians</name>
    <dbReference type="NCBI Taxonomy" id="1272"/>
    <lineage>
        <taxon>Bacteria</taxon>
        <taxon>Bacillati</taxon>
        <taxon>Actinomycetota</taxon>
        <taxon>Actinomycetes</taxon>
        <taxon>Micrococcales</taxon>
        <taxon>Micrococcaceae</taxon>
        <taxon>Kocuria</taxon>
    </lineage>
</organism>
<evidence type="ECO:0000313" key="3">
    <source>
        <dbReference type="Proteomes" id="UP000315730"/>
    </source>
</evidence>
<feature type="region of interest" description="Disordered" evidence="1">
    <location>
        <begin position="68"/>
        <end position="96"/>
    </location>
</feature>
<reference evidence="2 3" key="1">
    <citation type="submission" date="2019-06" db="EMBL/GenBank/DDBJ databases">
        <title>Whole genome shotgun sequence of Kocuria varians NBRC 15358.</title>
        <authorList>
            <person name="Hosoyama A."/>
            <person name="Uohara A."/>
            <person name="Ohji S."/>
            <person name="Ichikawa N."/>
        </authorList>
    </citation>
    <scope>NUCLEOTIDE SEQUENCE [LARGE SCALE GENOMIC DNA]</scope>
    <source>
        <strain evidence="2 3">NBRC 15358</strain>
    </source>
</reference>
<protein>
    <submittedName>
        <fullName evidence="2">Uncharacterized protein</fullName>
    </submittedName>
</protein>
<dbReference type="Proteomes" id="UP000315730">
    <property type="component" value="Unassembled WGS sequence"/>
</dbReference>
<dbReference type="EMBL" id="BJNW01000003">
    <property type="protein sequence ID" value="GEC98324.1"/>
    <property type="molecule type" value="Genomic_DNA"/>
</dbReference>
<dbReference type="AlphaFoldDB" id="A0A4Y4D3M9"/>
<keyword evidence="3" id="KW-1185">Reference proteome</keyword>
<comment type="caution">
    <text evidence="2">The sequence shown here is derived from an EMBL/GenBank/DDBJ whole genome shotgun (WGS) entry which is preliminary data.</text>
</comment>
<name>A0A4Y4D3M9_KOCVA</name>
<sequence length="96" mass="10196">MASTAAPSALFLSPAPTQWPPAIAAASVTRTSSSAKFRSATFPELPCWVFSATLFLTFEFRPRLDPPGPGRHHGCAQHIPGPRCWAGPPEHGTMGP</sequence>